<reference evidence="2 3" key="1">
    <citation type="journal article" date="2018" name="Front. Plant Sci.">
        <title>Red Clover (Trifolium pratense) and Zigzag Clover (T. medium) - A Picture of Genomic Similarities and Differences.</title>
        <authorList>
            <person name="Dluhosova J."/>
            <person name="Istvanek J."/>
            <person name="Nedelnik J."/>
            <person name="Repkova J."/>
        </authorList>
    </citation>
    <scope>NUCLEOTIDE SEQUENCE [LARGE SCALE GENOMIC DNA]</scope>
    <source>
        <strain evidence="3">cv. 10/8</strain>
        <tissue evidence="2">Leaf</tissue>
    </source>
</reference>
<protein>
    <submittedName>
        <fullName evidence="2">F-box protein</fullName>
    </submittedName>
</protein>
<evidence type="ECO:0000313" key="3">
    <source>
        <dbReference type="Proteomes" id="UP000265520"/>
    </source>
</evidence>
<evidence type="ECO:0000259" key="1">
    <source>
        <dbReference type="Pfam" id="PF08387"/>
    </source>
</evidence>
<feature type="non-terminal residue" evidence="2">
    <location>
        <position position="138"/>
    </location>
</feature>
<dbReference type="AlphaFoldDB" id="A0A392P287"/>
<dbReference type="PANTHER" id="PTHR31900:SF30">
    <property type="entry name" value="SUPERFAMILY PROTEIN, PUTATIVE-RELATED"/>
    <property type="match status" value="1"/>
</dbReference>
<dbReference type="Proteomes" id="UP000265520">
    <property type="component" value="Unassembled WGS sequence"/>
</dbReference>
<feature type="domain" description="FBD" evidence="1">
    <location>
        <begin position="111"/>
        <end position="136"/>
    </location>
</feature>
<organism evidence="2 3">
    <name type="scientific">Trifolium medium</name>
    <dbReference type="NCBI Taxonomy" id="97028"/>
    <lineage>
        <taxon>Eukaryota</taxon>
        <taxon>Viridiplantae</taxon>
        <taxon>Streptophyta</taxon>
        <taxon>Embryophyta</taxon>
        <taxon>Tracheophyta</taxon>
        <taxon>Spermatophyta</taxon>
        <taxon>Magnoliopsida</taxon>
        <taxon>eudicotyledons</taxon>
        <taxon>Gunneridae</taxon>
        <taxon>Pentapetalae</taxon>
        <taxon>rosids</taxon>
        <taxon>fabids</taxon>
        <taxon>Fabales</taxon>
        <taxon>Fabaceae</taxon>
        <taxon>Papilionoideae</taxon>
        <taxon>50 kb inversion clade</taxon>
        <taxon>NPAAA clade</taxon>
        <taxon>Hologalegina</taxon>
        <taxon>IRL clade</taxon>
        <taxon>Trifolieae</taxon>
        <taxon>Trifolium</taxon>
    </lineage>
</organism>
<comment type="caution">
    <text evidence="2">The sequence shown here is derived from an EMBL/GenBank/DDBJ whole genome shotgun (WGS) entry which is preliminary data.</text>
</comment>
<proteinExistence type="predicted"/>
<dbReference type="PANTHER" id="PTHR31900">
    <property type="entry name" value="F-BOX/RNI SUPERFAMILY PROTEIN-RELATED"/>
    <property type="match status" value="1"/>
</dbReference>
<sequence length="138" mass="15826">MYNLHNVVEANLDVFPHSLGSVTPLHNLLGALSGTKHLVLSPSTTKWLLGEPHDLLFQEFRYLVHLELNLPRFNYNSLISLLQKCPMLQVLIIHHVEDVEQPPVLRWAPQRSVPSCLVSHIKFIQFQGFQGLQDELFI</sequence>
<keyword evidence="3" id="KW-1185">Reference proteome</keyword>
<dbReference type="EMBL" id="LXQA010056988">
    <property type="protein sequence ID" value="MCI04925.1"/>
    <property type="molecule type" value="Genomic_DNA"/>
</dbReference>
<evidence type="ECO:0000313" key="2">
    <source>
        <dbReference type="EMBL" id="MCI04925.1"/>
    </source>
</evidence>
<dbReference type="InterPro" id="IPR050232">
    <property type="entry name" value="FBL13/AtMIF1-like"/>
</dbReference>
<dbReference type="InterPro" id="IPR006566">
    <property type="entry name" value="FBD"/>
</dbReference>
<accession>A0A392P287</accession>
<name>A0A392P287_9FABA</name>
<dbReference type="Pfam" id="PF08387">
    <property type="entry name" value="FBD"/>
    <property type="match status" value="1"/>
</dbReference>